<reference evidence="3" key="1">
    <citation type="journal article" date="2014" name="Cell">
        <title>The Architecture of a Scrambled Genome Reveals Massive Levels of Genomic Rearrangement during Development.</title>
        <authorList>
            <person name="Chen X."/>
            <person name="Bracht J.R."/>
            <person name="Goldman A.D."/>
            <person name="Dolzhenko E."/>
            <person name="Clay D.M."/>
            <person name="Swart E.C."/>
            <person name="Perlman D.H."/>
            <person name="Doak T.G."/>
            <person name="Stuart A."/>
            <person name="Amemiya C.T."/>
            <person name="Sebra R.P."/>
            <person name="Landweber L.F."/>
        </authorList>
    </citation>
    <scope>NUCLEOTIDE SEQUENCE [LARGE SCALE GENOMIC DNA]</scope>
    <source>
        <strain evidence="3">JRB310</strain>
    </source>
</reference>
<name>A0A073HYB2_9SPIT</name>
<gene>
    <name evidence="2" type="ORF">OXYTRIMIC_530</name>
</gene>
<comment type="similarity">
    <text evidence="1">Belongs to the MT-A70-like family.</text>
</comment>
<dbReference type="PROSITE" id="PS51143">
    <property type="entry name" value="MT_A70"/>
    <property type="match status" value="1"/>
</dbReference>
<dbReference type="AlphaFoldDB" id="A0A073HYB2"/>
<proteinExistence type="inferred from homology"/>
<keyword evidence="3" id="KW-1185">Reference proteome</keyword>
<dbReference type="EMBL" id="ARYC01001383">
    <property type="protein sequence ID" value="KEJ82993.1"/>
    <property type="molecule type" value="Genomic_DNA"/>
</dbReference>
<dbReference type="Proteomes" id="UP000053232">
    <property type="component" value="Unassembled WGS sequence"/>
</dbReference>
<sequence length="327" mass="38091">MDTHLNQTKIKPHNPYPSLFLKFCGKKGLLIFCGQIFKPLKIRWHKQVHKKITSQKQYNKSTMERKSKLPIIYLVQEFKSLFSGLQHNSSGALILTSQITISMNLGLQERAKIYRKGHVMDVTKYSSRSNDCIKHKLPCLSQYHKIKVIQKKKQEDNKQGFPHGPCIASVNVFKGYELLPLQRKNKNLEWKINTDPVVFDGDVRNHKMLEEIAADYFKRYKDLYKVVLINPAYTIKQTIPCPPLSDEEILALPVEIVKKRGIIILWFVNQQKDLTREFLRVHRYDEVEKGEWIKLTANLKLHNGSGMYTAHNNKSFLIGKIGMFQIL</sequence>
<evidence type="ECO:0000313" key="3">
    <source>
        <dbReference type="Proteomes" id="UP000053232"/>
    </source>
</evidence>
<dbReference type="InterPro" id="IPR007757">
    <property type="entry name" value="MT-A70-like"/>
</dbReference>
<protein>
    <submittedName>
        <fullName evidence="2">MT-A70 family protein</fullName>
    </submittedName>
</protein>
<accession>A0A073HYB2</accession>
<evidence type="ECO:0000256" key="1">
    <source>
        <dbReference type="PROSITE-ProRule" id="PRU00489"/>
    </source>
</evidence>
<dbReference type="Pfam" id="PF05063">
    <property type="entry name" value="MT-A70"/>
    <property type="match status" value="1"/>
</dbReference>
<evidence type="ECO:0000313" key="2">
    <source>
        <dbReference type="EMBL" id="KEJ82993.1"/>
    </source>
</evidence>
<comment type="caution">
    <text evidence="2">The sequence shown here is derived from an EMBL/GenBank/DDBJ whole genome shotgun (WGS) entry which is preliminary data.</text>
</comment>
<organism evidence="2 3">
    <name type="scientific">Oxytricha trifallax</name>
    <dbReference type="NCBI Taxonomy" id="1172189"/>
    <lineage>
        <taxon>Eukaryota</taxon>
        <taxon>Sar</taxon>
        <taxon>Alveolata</taxon>
        <taxon>Ciliophora</taxon>
        <taxon>Intramacronucleata</taxon>
        <taxon>Spirotrichea</taxon>
        <taxon>Stichotrichia</taxon>
        <taxon>Sporadotrichida</taxon>
        <taxon>Oxytrichidae</taxon>
        <taxon>Oxytrichinae</taxon>
        <taxon>Oxytricha</taxon>
    </lineage>
</organism>